<dbReference type="PANTHER" id="PTHR30204">
    <property type="entry name" value="REDOX-CYCLING DRUG-SENSING TRANSCRIPTIONAL ACTIVATOR SOXR"/>
    <property type="match status" value="1"/>
</dbReference>
<dbReference type="Gene3D" id="1.10.1660.10">
    <property type="match status" value="1"/>
</dbReference>
<dbReference type="SUPFAM" id="SSF46955">
    <property type="entry name" value="Putative DNA-binding domain"/>
    <property type="match status" value="1"/>
</dbReference>
<dbReference type="RefSeq" id="WP_126695992.1">
    <property type="nucleotide sequence ID" value="NZ_RXOF01000020.1"/>
</dbReference>
<dbReference type="AlphaFoldDB" id="A0A3S0JD79"/>
<dbReference type="PROSITE" id="PS51332">
    <property type="entry name" value="B12_BINDING"/>
    <property type="match status" value="1"/>
</dbReference>
<evidence type="ECO:0000313" key="7">
    <source>
        <dbReference type="EMBL" id="RTQ45442.1"/>
    </source>
</evidence>
<accession>A0A3S0JD79</accession>
<dbReference type="EMBL" id="RXOF01000020">
    <property type="protein sequence ID" value="RTQ45442.1"/>
    <property type="molecule type" value="Genomic_DNA"/>
</dbReference>
<evidence type="ECO:0000256" key="4">
    <source>
        <dbReference type="ARBA" id="ARBA00023163"/>
    </source>
</evidence>
<dbReference type="Gene3D" id="3.40.50.280">
    <property type="entry name" value="Cobalamin-binding domain"/>
    <property type="match status" value="1"/>
</dbReference>
<comment type="caution">
    <text evidence="7">The sequence shown here is derived from an EMBL/GenBank/DDBJ whole genome shotgun (WGS) entry which is preliminary data.</text>
</comment>
<dbReference type="Pfam" id="PF02607">
    <property type="entry name" value="B12-binding_2"/>
    <property type="match status" value="1"/>
</dbReference>
<dbReference type="SUPFAM" id="SSF52242">
    <property type="entry name" value="Cobalamin (vitamin B12)-binding domain"/>
    <property type="match status" value="1"/>
</dbReference>
<sequence length="302" mass="34396">MGQFSIKDLESLSGIKAHTIRMWEQRYGVLRPERTATNIRTYCDSDLRRLLNVATLCERGQRISHVASLSEQELCRAVAACCDDPHQFNPQITALLTATLDMDERRLSCVLSHAAEELGFEATVMNIVYPFLYRVGVLWQTGSLNPAQEHLASHLLRQKLLAAVDALPITEHDEAPRWVLFLPEGELHELALLFMNYLLRVRGFRVLYLGQNLPVCELAKVCKHYQPQHIATVLTTVPERDQLPQFLAKLAHLCVDTDFVLYGPLVHQLDLTLPPRFRRLERMTDFIRFVEQLTTVSSAAPA</sequence>
<keyword evidence="8" id="KW-1185">Reference proteome</keyword>
<dbReference type="InterPro" id="IPR047057">
    <property type="entry name" value="MerR_fam"/>
</dbReference>
<gene>
    <name evidence="7" type="ORF">EJV47_25225</name>
</gene>
<evidence type="ECO:0000313" key="8">
    <source>
        <dbReference type="Proteomes" id="UP000282184"/>
    </source>
</evidence>
<reference evidence="7 8" key="1">
    <citation type="submission" date="2018-12" db="EMBL/GenBank/DDBJ databases">
        <title>Hymenobacter gummosus sp. nov., isolated from a spring.</title>
        <authorList>
            <person name="Nie L."/>
        </authorList>
    </citation>
    <scope>NUCLEOTIDE SEQUENCE [LARGE SCALE GENOMIC DNA]</scope>
    <source>
        <strain evidence="7 8">KCTC 52166</strain>
    </source>
</reference>
<dbReference type="GO" id="GO:0046872">
    <property type="term" value="F:metal ion binding"/>
    <property type="evidence" value="ECO:0007669"/>
    <property type="project" value="InterPro"/>
</dbReference>
<dbReference type="GO" id="GO:0031419">
    <property type="term" value="F:cobalamin binding"/>
    <property type="evidence" value="ECO:0007669"/>
    <property type="project" value="InterPro"/>
</dbReference>
<dbReference type="InterPro" id="IPR000551">
    <property type="entry name" value="MerR-type_HTH_dom"/>
</dbReference>
<keyword evidence="3" id="KW-0238">DNA-binding</keyword>
<evidence type="ECO:0000259" key="6">
    <source>
        <dbReference type="PROSITE" id="PS51332"/>
    </source>
</evidence>
<keyword evidence="2" id="KW-0805">Transcription regulation</keyword>
<dbReference type="InterPro" id="IPR003759">
    <property type="entry name" value="Cbl-bd_cap"/>
</dbReference>
<dbReference type="InterPro" id="IPR009061">
    <property type="entry name" value="DNA-bd_dom_put_sf"/>
</dbReference>
<evidence type="ECO:0000256" key="3">
    <source>
        <dbReference type="ARBA" id="ARBA00023125"/>
    </source>
</evidence>
<protein>
    <submittedName>
        <fullName evidence="7">MerR family transcriptional regulator</fullName>
    </submittedName>
</protein>
<dbReference type="Pfam" id="PF13411">
    <property type="entry name" value="MerR_1"/>
    <property type="match status" value="1"/>
</dbReference>
<dbReference type="CDD" id="cd01104">
    <property type="entry name" value="HTH_MlrA-CarA"/>
    <property type="match status" value="1"/>
</dbReference>
<evidence type="ECO:0000256" key="2">
    <source>
        <dbReference type="ARBA" id="ARBA00023015"/>
    </source>
</evidence>
<dbReference type="InterPro" id="IPR036724">
    <property type="entry name" value="Cobalamin-bd_sf"/>
</dbReference>
<dbReference type="PANTHER" id="PTHR30204:SF69">
    <property type="entry name" value="MERR-FAMILY TRANSCRIPTIONAL REGULATOR"/>
    <property type="match status" value="1"/>
</dbReference>
<dbReference type="GO" id="GO:0003677">
    <property type="term" value="F:DNA binding"/>
    <property type="evidence" value="ECO:0007669"/>
    <property type="project" value="UniProtKB-KW"/>
</dbReference>
<evidence type="ECO:0000256" key="1">
    <source>
        <dbReference type="ARBA" id="ARBA00022491"/>
    </source>
</evidence>
<organism evidence="7 8">
    <name type="scientific">Hymenobacter gummosus</name>
    <dbReference type="NCBI Taxonomy" id="1776032"/>
    <lineage>
        <taxon>Bacteria</taxon>
        <taxon>Pseudomonadati</taxon>
        <taxon>Bacteroidota</taxon>
        <taxon>Cytophagia</taxon>
        <taxon>Cytophagales</taxon>
        <taxon>Hymenobacteraceae</taxon>
        <taxon>Hymenobacter</taxon>
    </lineage>
</organism>
<feature type="domain" description="HTH merR-type" evidence="5">
    <location>
        <begin position="1"/>
        <end position="72"/>
    </location>
</feature>
<dbReference type="InterPro" id="IPR036594">
    <property type="entry name" value="Meth_synthase_dom"/>
</dbReference>
<dbReference type="Proteomes" id="UP000282184">
    <property type="component" value="Unassembled WGS sequence"/>
</dbReference>
<dbReference type="InterPro" id="IPR006158">
    <property type="entry name" value="Cobalamin-bd"/>
</dbReference>
<dbReference type="PROSITE" id="PS50937">
    <property type="entry name" value="HTH_MERR_2"/>
    <property type="match status" value="1"/>
</dbReference>
<dbReference type="OrthoDB" id="9800334at2"/>
<dbReference type="Gene3D" id="1.10.1240.10">
    <property type="entry name" value="Methionine synthase domain"/>
    <property type="match status" value="1"/>
</dbReference>
<dbReference type="SMART" id="SM00422">
    <property type="entry name" value="HTH_MERR"/>
    <property type="match status" value="1"/>
</dbReference>
<keyword evidence="4" id="KW-0804">Transcription</keyword>
<evidence type="ECO:0000259" key="5">
    <source>
        <dbReference type="PROSITE" id="PS50937"/>
    </source>
</evidence>
<name>A0A3S0JD79_9BACT</name>
<proteinExistence type="predicted"/>
<feature type="domain" description="B12-binding" evidence="6">
    <location>
        <begin position="175"/>
        <end position="302"/>
    </location>
</feature>
<keyword evidence="1" id="KW-0678">Repressor</keyword>
<dbReference type="GO" id="GO:0003700">
    <property type="term" value="F:DNA-binding transcription factor activity"/>
    <property type="evidence" value="ECO:0007669"/>
    <property type="project" value="InterPro"/>
</dbReference>